<evidence type="ECO:0000313" key="2">
    <source>
        <dbReference type="Proteomes" id="UP000827872"/>
    </source>
</evidence>
<dbReference type="EMBL" id="CM037616">
    <property type="protein sequence ID" value="KAH7991141.1"/>
    <property type="molecule type" value="Genomic_DNA"/>
</dbReference>
<proteinExistence type="predicted"/>
<dbReference type="Proteomes" id="UP000827872">
    <property type="component" value="Linkage Group LG03"/>
</dbReference>
<keyword evidence="2" id="KW-1185">Reference proteome</keyword>
<evidence type="ECO:0000313" key="1">
    <source>
        <dbReference type="EMBL" id="KAH7991141.1"/>
    </source>
</evidence>
<sequence length="205" mass="22899">MLDGRDLWDYEHRFLHRKVALVSQSPALFARSLHANIAYGLGEQSPEEVRQAAQRAGAHRFIDGLSRGYNTDAGDTGGQISGGQKQAIAIARALIRDPRVLILDDVTSALDTESQQQVENEIYEGTARSRRSVLLISHRLRTVERADRILVMEEGQIREEGTHQQLMRKRGAYWQLLQTQQNGAEGQRPQAGEWASVAEALNSSL</sequence>
<protein>
    <submittedName>
        <fullName evidence="1">Uncharacterized protein</fullName>
    </submittedName>
</protein>
<comment type="caution">
    <text evidence="1">The sequence shown here is derived from an EMBL/GenBank/DDBJ whole genome shotgun (WGS) entry which is preliminary data.</text>
</comment>
<gene>
    <name evidence="1" type="ORF">K3G42_001914</name>
</gene>
<name>A0ACB8EEQ3_9SAUR</name>
<reference evidence="1" key="1">
    <citation type="submission" date="2021-08" db="EMBL/GenBank/DDBJ databases">
        <title>The first chromosome-level gecko genome reveals the dynamic sex chromosomes of Neotropical dwarf geckos (Sphaerodactylidae: Sphaerodactylus).</title>
        <authorList>
            <person name="Pinto B.J."/>
            <person name="Keating S.E."/>
            <person name="Gamble T."/>
        </authorList>
    </citation>
    <scope>NUCLEOTIDE SEQUENCE</scope>
    <source>
        <strain evidence="1">TG3544</strain>
    </source>
</reference>
<accession>A0ACB8EEQ3</accession>
<organism evidence="1 2">
    <name type="scientific">Sphaerodactylus townsendi</name>
    <dbReference type="NCBI Taxonomy" id="933632"/>
    <lineage>
        <taxon>Eukaryota</taxon>
        <taxon>Metazoa</taxon>
        <taxon>Chordata</taxon>
        <taxon>Craniata</taxon>
        <taxon>Vertebrata</taxon>
        <taxon>Euteleostomi</taxon>
        <taxon>Lepidosauria</taxon>
        <taxon>Squamata</taxon>
        <taxon>Bifurcata</taxon>
        <taxon>Gekkota</taxon>
        <taxon>Sphaerodactylidae</taxon>
        <taxon>Sphaerodactylus</taxon>
    </lineage>
</organism>